<evidence type="ECO:0000256" key="2">
    <source>
        <dbReference type="SAM" id="SignalP"/>
    </source>
</evidence>
<dbReference type="InterPro" id="IPR006813">
    <property type="entry name" value="Glyco_trans_17"/>
</dbReference>
<protein>
    <recommendedName>
        <fullName evidence="5">Hexosyltransferase</fullName>
    </recommendedName>
</protein>
<evidence type="ECO:0000313" key="3">
    <source>
        <dbReference type="EMBL" id="KAL3804038.1"/>
    </source>
</evidence>
<keyword evidence="4" id="KW-1185">Reference proteome</keyword>
<sequence>MTPKLMSHLPLHFVFVAALFSLSLLSIYQQEQLLQRRSLDWSMDKHFQQQQQQHETHHETSDAAERAAAPRGQTMSSSSSSILLEAALNTPRPIADSPIDHTFEQQRCTRYGLTYTPRTARRRIFWGASIADDTWHIIAAQALETYGLFHTVAFVESNRTSMGNRRSLRFDDGSVNKQRLMNMFGDQAKVTVDYYVNEDEGPDQLVSLEREHAQRALILHRWKLNGMTPHDIGYLSDTDEMFSRDFLRAMQVCDVPQFRSEGNKGHSRCAEPKVYGLAAIFEGSPECVSAEEIYHPALMIGECIEGIGNSTLHPTPTRNNHRTYSWRTDNYTYHTYYSALHNESDPPRPKTLPSNVYFPLFNAADFRRTPGGFFYGNDDVPLYIGYHVHNFFDDIGVMRQKYLTYGHAQTDALTKPLGDLNREVNLMVRCAVDGDDSDAMDGSVMKIYKSKDDRRKHAIMRRKGGLEFLKRANYGWNGGAVPLAFRIQEYVDARHDEMVAMIHADETARLRVASKRFH</sequence>
<evidence type="ECO:0000256" key="1">
    <source>
        <dbReference type="SAM" id="MobiDB-lite"/>
    </source>
</evidence>
<dbReference type="EMBL" id="JABMIG020000010">
    <property type="protein sequence ID" value="KAL3804038.1"/>
    <property type="molecule type" value="Genomic_DNA"/>
</dbReference>
<feature type="compositionally biased region" description="Basic and acidic residues" evidence="1">
    <location>
        <begin position="54"/>
        <end position="65"/>
    </location>
</feature>
<feature type="chain" id="PRO_5044808705" description="Hexosyltransferase" evidence="2">
    <location>
        <begin position="27"/>
        <end position="518"/>
    </location>
</feature>
<gene>
    <name evidence="3" type="ORF">HJC23_006429</name>
</gene>
<dbReference type="PANTHER" id="PTHR12224">
    <property type="entry name" value="BETA-1,4-MANNOSYL-GLYCOPROTEIN BETA-1,4-N-ACETYLGLUCOSAMINYL-TRANSFERASE"/>
    <property type="match status" value="1"/>
</dbReference>
<keyword evidence="2" id="KW-0732">Signal</keyword>
<dbReference type="PANTHER" id="PTHR12224:SF0">
    <property type="entry name" value="BETA-1,4-MANNOSYL-GLYCOPROTEIN 4-BETA-N-ACETYLGLUCOSAMINYLTRANSFERASE"/>
    <property type="match status" value="1"/>
</dbReference>
<feature type="signal peptide" evidence="2">
    <location>
        <begin position="1"/>
        <end position="26"/>
    </location>
</feature>
<name>A0ABD3QUY1_9STRA</name>
<organism evidence="3 4">
    <name type="scientific">Cyclotella cryptica</name>
    <dbReference type="NCBI Taxonomy" id="29204"/>
    <lineage>
        <taxon>Eukaryota</taxon>
        <taxon>Sar</taxon>
        <taxon>Stramenopiles</taxon>
        <taxon>Ochrophyta</taxon>
        <taxon>Bacillariophyta</taxon>
        <taxon>Coscinodiscophyceae</taxon>
        <taxon>Thalassiosirophycidae</taxon>
        <taxon>Stephanodiscales</taxon>
        <taxon>Stephanodiscaceae</taxon>
        <taxon>Cyclotella</taxon>
    </lineage>
</organism>
<reference evidence="3 4" key="1">
    <citation type="journal article" date="2020" name="G3 (Bethesda)">
        <title>Improved Reference Genome for Cyclotella cryptica CCMP332, a Model for Cell Wall Morphogenesis, Salinity Adaptation, and Lipid Production in Diatoms (Bacillariophyta).</title>
        <authorList>
            <person name="Roberts W.R."/>
            <person name="Downey K.M."/>
            <person name="Ruck E.C."/>
            <person name="Traller J.C."/>
            <person name="Alverson A.J."/>
        </authorList>
    </citation>
    <scope>NUCLEOTIDE SEQUENCE [LARGE SCALE GENOMIC DNA]</scope>
    <source>
        <strain evidence="3 4">CCMP332</strain>
    </source>
</reference>
<evidence type="ECO:0000313" key="4">
    <source>
        <dbReference type="Proteomes" id="UP001516023"/>
    </source>
</evidence>
<accession>A0ABD3QUY1</accession>
<evidence type="ECO:0008006" key="5">
    <source>
        <dbReference type="Google" id="ProtNLM"/>
    </source>
</evidence>
<proteinExistence type="predicted"/>
<dbReference type="AlphaFoldDB" id="A0ABD3QUY1"/>
<feature type="region of interest" description="Disordered" evidence="1">
    <location>
        <begin position="45"/>
        <end position="76"/>
    </location>
</feature>
<dbReference type="Proteomes" id="UP001516023">
    <property type="component" value="Unassembled WGS sequence"/>
</dbReference>
<comment type="caution">
    <text evidence="3">The sequence shown here is derived from an EMBL/GenBank/DDBJ whole genome shotgun (WGS) entry which is preliminary data.</text>
</comment>